<evidence type="ECO:0000313" key="2">
    <source>
        <dbReference type="Proteomes" id="UP000324800"/>
    </source>
</evidence>
<accession>A0A5J4V6I2</accession>
<dbReference type="AlphaFoldDB" id="A0A5J4V6I2"/>
<proteinExistence type="predicted"/>
<organism evidence="1 2">
    <name type="scientific">Streblomastix strix</name>
    <dbReference type="NCBI Taxonomy" id="222440"/>
    <lineage>
        <taxon>Eukaryota</taxon>
        <taxon>Metamonada</taxon>
        <taxon>Preaxostyla</taxon>
        <taxon>Oxymonadida</taxon>
        <taxon>Streblomastigidae</taxon>
        <taxon>Streblomastix</taxon>
    </lineage>
</organism>
<dbReference type="Proteomes" id="UP000324800">
    <property type="component" value="Unassembled WGS sequence"/>
</dbReference>
<comment type="caution">
    <text evidence="1">The sequence shown here is derived from an EMBL/GenBank/DDBJ whole genome shotgun (WGS) entry which is preliminary data.</text>
</comment>
<reference evidence="1 2" key="1">
    <citation type="submission" date="2019-03" db="EMBL/GenBank/DDBJ databases">
        <title>Single cell metagenomics reveals metabolic interactions within the superorganism composed of flagellate Streblomastix strix and complex community of Bacteroidetes bacteria on its surface.</title>
        <authorList>
            <person name="Treitli S.C."/>
            <person name="Kolisko M."/>
            <person name="Husnik F."/>
            <person name="Keeling P."/>
            <person name="Hampl V."/>
        </authorList>
    </citation>
    <scope>NUCLEOTIDE SEQUENCE [LARGE SCALE GENOMIC DNA]</scope>
    <source>
        <strain evidence="1">ST1C</strain>
    </source>
</reference>
<name>A0A5J4V6I2_9EUKA</name>
<gene>
    <name evidence="1" type="ORF">EZS28_026236</name>
</gene>
<protein>
    <submittedName>
        <fullName evidence="1">Uncharacterized protein</fullName>
    </submittedName>
</protein>
<sequence length="144" mass="16930">MSPRNSLQNLPEIPSFVVFSRSGRVIRSIPTFYDRIPMKDIFTTIHVLSMQNYSFNELWKCSQNKVLDDYIIAELESFRLNTIEQALREWIATGKIARRPPVPLTDYHPPTYSLRNGRYFESTPKLLIGKIQISRMYVQLFNNQ</sequence>
<dbReference type="EMBL" id="SNRW01009282">
    <property type="protein sequence ID" value="KAA6378237.1"/>
    <property type="molecule type" value="Genomic_DNA"/>
</dbReference>
<evidence type="ECO:0000313" key="1">
    <source>
        <dbReference type="EMBL" id="KAA6378237.1"/>
    </source>
</evidence>